<evidence type="ECO:0000259" key="6">
    <source>
        <dbReference type="PROSITE" id="PS51194"/>
    </source>
</evidence>
<keyword evidence="2" id="KW-0378">Hydrolase</keyword>
<feature type="compositionally biased region" description="Basic residues" evidence="4">
    <location>
        <begin position="1184"/>
        <end position="1200"/>
    </location>
</feature>
<dbReference type="EMBL" id="JBBJCI010000097">
    <property type="protein sequence ID" value="KAK7248467.1"/>
    <property type="molecule type" value="Genomic_DNA"/>
</dbReference>
<feature type="compositionally biased region" description="Basic and acidic residues" evidence="4">
    <location>
        <begin position="1143"/>
        <end position="1170"/>
    </location>
</feature>
<dbReference type="CDD" id="cd04508">
    <property type="entry name" value="Tudor_SF"/>
    <property type="match status" value="1"/>
</dbReference>
<feature type="compositionally biased region" description="Basic and acidic residues" evidence="4">
    <location>
        <begin position="1317"/>
        <end position="1336"/>
    </location>
</feature>
<dbReference type="InterPro" id="IPR001650">
    <property type="entry name" value="Helicase_C-like"/>
</dbReference>
<gene>
    <name evidence="7" type="ORF">SO694_00169054</name>
</gene>
<dbReference type="Gene3D" id="3.40.50.300">
    <property type="entry name" value="P-loop containing nucleotide triphosphate hydrolases"/>
    <property type="match status" value="1"/>
</dbReference>
<evidence type="ECO:0000259" key="5">
    <source>
        <dbReference type="PROSITE" id="PS51192"/>
    </source>
</evidence>
<dbReference type="PROSITE" id="PS51192">
    <property type="entry name" value="HELICASE_ATP_BIND_1"/>
    <property type="match status" value="1"/>
</dbReference>
<comment type="caution">
    <text evidence="7">The sequence shown here is derived from an EMBL/GenBank/DDBJ whole genome shotgun (WGS) entry which is preliminary data.</text>
</comment>
<dbReference type="Gene3D" id="2.30.30.140">
    <property type="match status" value="1"/>
</dbReference>
<feature type="domain" description="Helicase ATP-binding" evidence="5">
    <location>
        <begin position="612"/>
        <end position="811"/>
    </location>
</feature>
<evidence type="ECO:0000256" key="1">
    <source>
        <dbReference type="ARBA" id="ARBA00022741"/>
    </source>
</evidence>
<feature type="region of interest" description="Disordered" evidence="4">
    <location>
        <begin position="1143"/>
        <end position="1227"/>
    </location>
</feature>
<dbReference type="Pfam" id="PF00176">
    <property type="entry name" value="SNF2-rel_dom"/>
    <property type="match status" value="1"/>
</dbReference>
<feature type="compositionally biased region" description="Low complexity" evidence="4">
    <location>
        <begin position="1171"/>
        <end position="1182"/>
    </location>
</feature>
<feature type="region of interest" description="Disordered" evidence="4">
    <location>
        <begin position="942"/>
        <end position="973"/>
    </location>
</feature>
<dbReference type="InterPro" id="IPR000330">
    <property type="entry name" value="SNF2_N"/>
</dbReference>
<accession>A0ABR1G654</accession>
<proteinExistence type="predicted"/>
<dbReference type="SMART" id="SM00490">
    <property type="entry name" value="HELICc"/>
    <property type="match status" value="1"/>
</dbReference>
<evidence type="ECO:0000256" key="3">
    <source>
        <dbReference type="ARBA" id="ARBA00022840"/>
    </source>
</evidence>
<keyword evidence="3" id="KW-0067">ATP-binding</keyword>
<feature type="domain" description="Helicase C-terminal" evidence="6">
    <location>
        <begin position="985"/>
        <end position="1153"/>
    </location>
</feature>
<feature type="compositionally biased region" description="Low complexity" evidence="4">
    <location>
        <begin position="1201"/>
        <end position="1211"/>
    </location>
</feature>
<dbReference type="CDD" id="cd18008">
    <property type="entry name" value="DEXDc_SHPRH-like"/>
    <property type="match status" value="1"/>
</dbReference>
<feature type="region of interest" description="Disordered" evidence="4">
    <location>
        <begin position="1262"/>
        <end position="1286"/>
    </location>
</feature>
<dbReference type="InterPro" id="IPR050628">
    <property type="entry name" value="SNF2_RAD54_helicase_TF"/>
</dbReference>
<evidence type="ECO:0000313" key="8">
    <source>
        <dbReference type="Proteomes" id="UP001363151"/>
    </source>
</evidence>
<feature type="compositionally biased region" description="Basic residues" evidence="4">
    <location>
        <begin position="1212"/>
        <end position="1227"/>
    </location>
</feature>
<dbReference type="PANTHER" id="PTHR45626">
    <property type="entry name" value="TRANSCRIPTION TERMINATION FACTOR 2-RELATED"/>
    <property type="match status" value="1"/>
</dbReference>
<dbReference type="InterPro" id="IPR014001">
    <property type="entry name" value="Helicase_ATP-bd"/>
</dbReference>
<feature type="region of interest" description="Disordered" evidence="4">
    <location>
        <begin position="1311"/>
        <end position="1370"/>
    </location>
</feature>
<dbReference type="InterPro" id="IPR038718">
    <property type="entry name" value="SNF2-like_sf"/>
</dbReference>
<dbReference type="SUPFAM" id="SSF52540">
    <property type="entry name" value="P-loop containing nucleoside triphosphate hydrolases"/>
    <property type="match status" value="2"/>
</dbReference>
<keyword evidence="8" id="KW-1185">Reference proteome</keyword>
<dbReference type="InterPro" id="IPR049730">
    <property type="entry name" value="SNF2/RAD54-like_C"/>
</dbReference>
<dbReference type="CDD" id="cd18793">
    <property type="entry name" value="SF2_C_SNF"/>
    <property type="match status" value="1"/>
</dbReference>
<name>A0ABR1G654_AURAN</name>
<dbReference type="PROSITE" id="PS51194">
    <property type="entry name" value="HELICASE_CTER"/>
    <property type="match status" value="1"/>
</dbReference>
<dbReference type="SMART" id="SM00487">
    <property type="entry name" value="DEXDc"/>
    <property type="match status" value="1"/>
</dbReference>
<dbReference type="Pfam" id="PF00271">
    <property type="entry name" value="Helicase_C"/>
    <property type="match status" value="1"/>
</dbReference>
<evidence type="ECO:0000256" key="4">
    <source>
        <dbReference type="SAM" id="MobiDB-lite"/>
    </source>
</evidence>
<feature type="compositionally biased region" description="Basic residues" evidence="4">
    <location>
        <begin position="1360"/>
        <end position="1370"/>
    </location>
</feature>
<dbReference type="Proteomes" id="UP001363151">
    <property type="component" value="Unassembled WGS sequence"/>
</dbReference>
<evidence type="ECO:0000313" key="7">
    <source>
        <dbReference type="EMBL" id="KAK7248467.1"/>
    </source>
</evidence>
<organism evidence="7 8">
    <name type="scientific">Aureococcus anophagefferens</name>
    <name type="common">Harmful bloom alga</name>
    <dbReference type="NCBI Taxonomy" id="44056"/>
    <lineage>
        <taxon>Eukaryota</taxon>
        <taxon>Sar</taxon>
        <taxon>Stramenopiles</taxon>
        <taxon>Ochrophyta</taxon>
        <taxon>Pelagophyceae</taxon>
        <taxon>Pelagomonadales</taxon>
        <taxon>Pelagomonadaceae</taxon>
        <taxon>Aureococcus</taxon>
    </lineage>
</organism>
<dbReference type="PANTHER" id="PTHR45626:SF38">
    <property type="entry name" value="DEAD-BOX PROTEIN"/>
    <property type="match status" value="1"/>
</dbReference>
<keyword evidence="1" id="KW-0547">Nucleotide-binding</keyword>
<dbReference type="InterPro" id="IPR027417">
    <property type="entry name" value="P-loop_NTPase"/>
</dbReference>
<evidence type="ECO:0000256" key="2">
    <source>
        <dbReference type="ARBA" id="ARBA00022801"/>
    </source>
</evidence>
<feature type="compositionally biased region" description="Low complexity" evidence="4">
    <location>
        <begin position="1342"/>
        <end position="1359"/>
    </location>
</feature>
<reference evidence="7 8" key="1">
    <citation type="submission" date="2024-03" db="EMBL/GenBank/DDBJ databases">
        <title>Aureococcus anophagefferens CCMP1851 and Kratosvirus quantuckense: Draft genome of a second virus-susceptible host strain in the model system.</title>
        <authorList>
            <person name="Chase E."/>
            <person name="Truchon A.R."/>
            <person name="Schepens W."/>
            <person name="Wilhelm S.W."/>
        </authorList>
    </citation>
    <scope>NUCLEOTIDE SEQUENCE [LARGE SCALE GENOMIC DNA]</scope>
    <source>
        <strain evidence="7 8">CCMP1851</strain>
    </source>
</reference>
<protein>
    <submittedName>
        <fullName evidence="7">Uncharacterized protein</fullName>
    </submittedName>
</protein>
<dbReference type="Gene3D" id="3.40.50.10810">
    <property type="entry name" value="Tandem AAA-ATPase domain"/>
    <property type="match status" value="1"/>
</dbReference>
<sequence length="1370" mass="146534">MVKTETSQPARRTVPTNQEIIEIDDDVAILGVENECKLPHARGDCPKHKFQVGSLSVCAGHCAQCYCYVCDAPAGDCKSWGAHCVAHAGSSFWQNAREKAKKKKAKQANGKQNGALQSKCGCDQCAVLAEWLGASSRPRVLYVRGRVDKDCVAASAALEPGCVCYKVADDHGRAARDLKIVRAAAPGAALSLRFWTMDVDTYGGYGGMFHNMYGSDSDGPDSDDDEEHVTVDRDNVVTVAHTCATCGEQVAAHRSKDACEVCGMHRGGRGGCDRRLEAVAGAPLLGRLDIAVEIKADDPRQKGDYQENWAANPGWRYDERAAAEGAFARVINEKPSVVCRAIANGLKQVVGDRSSSFYIVDGTVAADDKKRAAELYELAEDIFTKPSWQGPGALVAKVGAKIKPRRNASDVVARGVVTIAFYVGPEGFKLPAEWSKSGRGKVRQSRQKRVDILAVARALGAVDVAKHATGRFRDDDDEALDWVAPDAADGERLVSSRSSTAGGWASTDCGLEALSLGALREEQRAFESPRARRAGGSVGGFLGDLENRGHAEHEAEPAGLSVRLLPFQRQSVRWMLDQERLPGGANAHVWAPLAPGLLYSPALNTCKRAPAAGDAPGPAGGLLCEEMGMGKTVITAALVLANPAPADRDSQQWADAWASAATGGKTRARGTLVVCPVSLVGQWVQEATEKMEAAAPKVYRYYGGSRITDPEQLKDFDIVVTTYAVLASDYAGNTKEAKACITSGRRWTPPLERLAWWRVVLDESHTIKGGTTKQSRACCALASPRRWAVTGTPANGSLADLAGQFKFVGVDALSDHASLENVLVRPLQAAGSLDNYEPGYPAGPVSLLRRLVMRHAKAMTYASSARELLELPPIAENVVDVVFSAEERTAYAALEQQAVAKVRALELEGPAAVRRATFYLHALLRPLRQACSGGAIPTKLPDRGKEAVSAAGDSSGAPIEIDDDDEELGAASTASGPVMRSKLRALISKLVDVRDDDDTAKVLVFSQFNRTLNYLMRELPNYGFDFRCITGSMSMAARSRALADFQQSPPTTIFLLSIRAGACGINLTQANHCVMVEPCTNVALDRQAIGRVHRMGQQRDVTIHRLVLATPSSSASGATKAAAGDALPAAAAAAQKRADERAEAVRAEFQRKRAEEAAARRRSARAREGAPEPAAARRAAPARPRPRGRARRARAARRPRTATPRAAAAPSRPRRASQARAAHRRRVPYKRRGRPIAAAKAKAAKARAAKATPVKAAVEAECPATGEVPPRAPARPRPRQAAPTRDYAPGDAIEARWNGGTHWHAGTIVAVNPPKTKSRDPTFDVHYDDGDDEPRVPLHLLRAAPKAARAAAGEAAGAPKTKKTRATRAA</sequence>